<dbReference type="InterPro" id="IPR001680">
    <property type="entry name" value="WD40_rpt"/>
</dbReference>
<evidence type="ECO:0000256" key="6">
    <source>
        <dbReference type="SAM" id="MobiDB-lite"/>
    </source>
</evidence>
<feature type="repeat" description="WD" evidence="5">
    <location>
        <begin position="551"/>
        <end position="592"/>
    </location>
</feature>
<evidence type="ECO:0000256" key="4">
    <source>
        <dbReference type="ARBA" id="ARBA00023242"/>
    </source>
</evidence>
<comment type="caution">
    <text evidence="8">The sequence shown here is derived from an EMBL/GenBank/DDBJ whole genome shotgun (WGS) entry which is preliminary data.</text>
</comment>
<dbReference type="GO" id="GO:0000472">
    <property type="term" value="P:endonucleolytic cleavage to generate mature 5'-end of SSU-rRNA from (SSU-rRNA, 5.8S rRNA, LSU-rRNA)"/>
    <property type="evidence" value="ECO:0007669"/>
    <property type="project" value="TreeGrafter"/>
</dbReference>
<protein>
    <recommendedName>
        <fullName evidence="7">U3 small nucleolar RNA-associated protein 13 C-terminal domain-containing protein</fullName>
    </recommendedName>
</protein>
<dbReference type="AlphaFoldDB" id="A0AAE0GJF5"/>
<proteinExistence type="predicted"/>
<sequence>MAESLQTRKSYKVSARSEPFFTGGAVQLSPNGELLACTCSDEVKLVSLTSGACLKSLPGDTELITALTFTPNGKTLFTASRSLAARQWDVDTGEAGRTWKMHDAPVAAMAVDTTSTLLATGSADRSARVWDINEGHCTHSFRGHKGIVLQVLFHPEPRRLQLFTSTDDSEVKIWDLKKRVLLKQLDGHFSAVPSLAISPCGGLLLSGGRDKVVHVWDLVTLKKTTTVPTHESLEGLVTLPCTAAFPGLPSSKKKSQESSGVNFVTVGSSGLIRIWSTETAKCVLEVSALEGLPTVEKNSDTEAAGLEASHQLKHLQLLPGATGVICSTGDARILVFGPAPAAPQTLALTKHLIGTSDDIIDVCFFSSRLGDSKLAVVSNSEQVRIHDTASMACETFLLGHTDTVLCIAASQQFKAAMAGGETTVLATGSKDNSFRVWNAEHGTCLGVGEGHVAAVSAVAFANRPGSNFAVTGGADKLIKVWDLSKLAELEGTPASAGGTPVPLYTKAAVAAHDKDINALAVAPNDAVLCTASQDRTVKLWKLPELLPLATLKGHRRGVWCAAFSPTEQVVATGSGDSTIKLWGLAEGTCLRTFEGHTASVLKVAFITAGTQLVSCGADGLLKLWSVKTSECINTFDEHLDKVWGLAVSGGGARLATGGGDGRINLWEDCTAEEASAAEAATNEELLKAQALANAMHAQDWPAAVKLAFELKQIRRLQGVFQRLLESEPGRKPSGGATLQAVLGQLEEEQLPECLEYIREWNTNARSAPVAQGVLAGLLRAHPAEKLAALPGAQGILAAIQGYTQRHYTRIDQMVRSTFLLDYTLTGLQVLEELENELEEADEGPLPKVLESTTASEKLAPRTSARIRSAKRKGEESVKTEGVKVTDAKLKKRPKAETA</sequence>
<feature type="repeat" description="WD" evidence="5">
    <location>
        <begin position="141"/>
        <end position="184"/>
    </location>
</feature>
<dbReference type="Gene3D" id="2.130.10.10">
    <property type="entry name" value="YVTN repeat-like/Quinoprotein amine dehydrogenase"/>
    <property type="match status" value="4"/>
</dbReference>
<evidence type="ECO:0000256" key="1">
    <source>
        <dbReference type="ARBA" id="ARBA00004604"/>
    </source>
</evidence>
<evidence type="ECO:0000313" key="9">
    <source>
        <dbReference type="Proteomes" id="UP001190700"/>
    </source>
</evidence>
<feature type="domain" description="U3 small nucleolar RNA-associated protein 13 C-terminal" evidence="7">
    <location>
        <begin position="689"/>
        <end position="825"/>
    </location>
</feature>
<dbReference type="PROSITE" id="PS00678">
    <property type="entry name" value="WD_REPEATS_1"/>
    <property type="match status" value="4"/>
</dbReference>
<evidence type="ECO:0000256" key="2">
    <source>
        <dbReference type="ARBA" id="ARBA00022574"/>
    </source>
</evidence>
<dbReference type="SUPFAM" id="SSF50998">
    <property type="entry name" value="Quinoprotein alcohol dehydrogenase-like"/>
    <property type="match status" value="1"/>
</dbReference>
<dbReference type="InterPro" id="IPR011047">
    <property type="entry name" value="Quinoprotein_ADH-like_sf"/>
</dbReference>
<dbReference type="InterPro" id="IPR015943">
    <property type="entry name" value="WD40/YVTN_repeat-like_dom_sf"/>
</dbReference>
<feature type="region of interest" description="Disordered" evidence="6">
    <location>
        <begin position="838"/>
        <end position="898"/>
    </location>
</feature>
<evidence type="ECO:0000259" key="7">
    <source>
        <dbReference type="Pfam" id="PF08625"/>
    </source>
</evidence>
<dbReference type="SUPFAM" id="SSF50978">
    <property type="entry name" value="WD40 repeat-like"/>
    <property type="match status" value="1"/>
</dbReference>
<dbReference type="PROSITE" id="PS50082">
    <property type="entry name" value="WD_REPEATS_2"/>
    <property type="match status" value="10"/>
</dbReference>
<feature type="repeat" description="WD" evidence="5">
    <location>
        <begin position="593"/>
        <end position="634"/>
    </location>
</feature>
<evidence type="ECO:0000256" key="5">
    <source>
        <dbReference type="PROSITE-ProRule" id="PRU00221"/>
    </source>
</evidence>
<dbReference type="PRINTS" id="PR00320">
    <property type="entry name" value="GPROTEINBRPT"/>
</dbReference>
<dbReference type="Pfam" id="PF08625">
    <property type="entry name" value="Utp13"/>
    <property type="match status" value="1"/>
</dbReference>
<feature type="repeat" description="WD" evidence="5">
    <location>
        <begin position="397"/>
        <end position="447"/>
    </location>
</feature>
<comment type="subcellular location">
    <subcellularLocation>
        <location evidence="1">Nucleus</location>
        <location evidence="1">Nucleolus</location>
    </subcellularLocation>
</comment>
<accession>A0AAE0GJF5</accession>
<dbReference type="InterPro" id="IPR036322">
    <property type="entry name" value="WD40_repeat_dom_sf"/>
</dbReference>
<feature type="repeat" description="WD" evidence="5">
    <location>
        <begin position="57"/>
        <end position="98"/>
    </location>
</feature>
<reference evidence="8 9" key="1">
    <citation type="journal article" date="2015" name="Genome Biol. Evol.">
        <title>Comparative Genomics of a Bacterivorous Green Alga Reveals Evolutionary Causalities and Consequences of Phago-Mixotrophic Mode of Nutrition.</title>
        <authorList>
            <person name="Burns J.A."/>
            <person name="Paasch A."/>
            <person name="Narechania A."/>
            <person name="Kim E."/>
        </authorList>
    </citation>
    <scope>NUCLEOTIDE SEQUENCE [LARGE SCALE GENOMIC DNA]</scope>
    <source>
        <strain evidence="8 9">PLY_AMNH</strain>
    </source>
</reference>
<dbReference type="Proteomes" id="UP001190700">
    <property type="component" value="Unassembled WGS sequence"/>
</dbReference>
<feature type="repeat" description="WD" evidence="5">
    <location>
        <begin position="635"/>
        <end position="667"/>
    </location>
</feature>
<name>A0AAE0GJF5_9CHLO</name>
<dbReference type="InterPro" id="IPR019775">
    <property type="entry name" value="WD40_repeat_CS"/>
</dbReference>
<dbReference type="EMBL" id="LGRX02005002">
    <property type="protein sequence ID" value="KAK3279340.1"/>
    <property type="molecule type" value="Genomic_DNA"/>
</dbReference>
<feature type="repeat" description="WD" evidence="5">
    <location>
        <begin position="448"/>
        <end position="484"/>
    </location>
</feature>
<dbReference type="GO" id="GO:0030686">
    <property type="term" value="C:90S preribosome"/>
    <property type="evidence" value="ECO:0007669"/>
    <property type="project" value="TreeGrafter"/>
</dbReference>
<gene>
    <name evidence="8" type="ORF">CYMTET_12771</name>
</gene>
<feature type="repeat" description="WD" evidence="5">
    <location>
        <begin position="99"/>
        <end position="140"/>
    </location>
</feature>
<keyword evidence="9" id="KW-1185">Reference proteome</keyword>
<keyword evidence="4" id="KW-0539">Nucleus</keyword>
<dbReference type="PROSITE" id="PS50294">
    <property type="entry name" value="WD_REPEATS_REGION"/>
    <property type="match status" value="9"/>
</dbReference>
<feature type="compositionally biased region" description="Basic and acidic residues" evidence="6">
    <location>
        <begin position="871"/>
        <end position="898"/>
    </location>
</feature>
<organism evidence="8 9">
    <name type="scientific">Cymbomonas tetramitiformis</name>
    <dbReference type="NCBI Taxonomy" id="36881"/>
    <lineage>
        <taxon>Eukaryota</taxon>
        <taxon>Viridiplantae</taxon>
        <taxon>Chlorophyta</taxon>
        <taxon>Pyramimonadophyceae</taxon>
        <taxon>Pyramimonadales</taxon>
        <taxon>Pyramimonadaceae</taxon>
        <taxon>Cymbomonas</taxon>
    </lineage>
</organism>
<keyword evidence="3" id="KW-0677">Repeat</keyword>
<dbReference type="PANTHER" id="PTHR19854">
    <property type="entry name" value="TRANSDUCIN BETA-LIKE 3"/>
    <property type="match status" value="1"/>
</dbReference>
<dbReference type="Pfam" id="PF00400">
    <property type="entry name" value="WD40"/>
    <property type="match status" value="10"/>
</dbReference>
<dbReference type="GO" id="GO:0034511">
    <property type="term" value="F:U3 snoRNA binding"/>
    <property type="evidence" value="ECO:0007669"/>
    <property type="project" value="TreeGrafter"/>
</dbReference>
<feature type="repeat" description="WD" evidence="5">
    <location>
        <begin position="509"/>
        <end position="542"/>
    </location>
</feature>
<dbReference type="PANTHER" id="PTHR19854:SF15">
    <property type="entry name" value="TRANSDUCIN BETA-LIKE PROTEIN 3"/>
    <property type="match status" value="1"/>
</dbReference>
<evidence type="ECO:0000256" key="3">
    <source>
        <dbReference type="ARBA" id="ARBA00022737"/>
    </source>
</evidence>
<dbReference type="InterPro" id="IPR020472">
    <property type="entry name" value="WD40_PAC1"/>
</dbReference>
<feature type="repeat" description="WD" evidence="5">
    <location>
        <begin position="185"/>
        <end position="226"/>
    </location>
</feature>
<dbReference type="GO" id="GO:0000480">
    <property type="term" value="P:endonucleolytic cleavage in 5'-ETS of tricistronic rRNA transcript (SSU-rRNA, 5.8S rRNA, LSU-rRNA)"/>
    <property type="evidence" value="ECO:0007669"/>
    <property type="project" value="TreeGrafter"/>
</dbReference>
<keyword evidence="2 5" id="KW-0853">WD repeat</keyword>
<dbReference type="GO" id="GO:0032040">
    <property type="term" value="C:small-subunit processome"/>
    <property type="evidence" value="ECO:0007669"/>
    <property type="project" value="InterPro"/>
</dbReference>
<dbReference type="SMART" id="SM00320">
    <property type="entry name" value="WD40"/>
    <property type="match status" value="13"/>
</dbReference>
<dbReference type="CDD" id="cd00200">
    <property type="entry name" value="WD40"/>
    <property type="match status" value="2"/>
</dbReference>
<dbReference type="InterPro" id="IPR013934">
    <property type="entry name" value="Utp13_C"/>
</dbReference>
<evidence type="ECO:0000313" key="8">
    <source>
        <dbReference type="EMBL" id="KAK3279340.1"/>
    </source>
</evidence>